<protein>
    <submittedName>
        <fullName evidence="2">Amidohydrolase</fullName>
        <ecNumber evidence="2">3.5.-.-</ecNumber>
    </submittedName>
</protein>
<dbReference type="SUPFAM" id="SSF51556">
    <property type="entry name" value="Metallo-dependent hydrolases"/>
    <property type="match status" value="1"/>
</dbReference>
<keyword evidence="2" id="KW-0378">Hydrolase</keyword>
<sequence length="557" mass="59537">MTHADWIFSNGPVHTMDPDHPRTDAVAVADGKIVALGADAASWRGPAAEFIDLAGKALLPGFQDAHVHPLAGGLQLLGCDLSGVHSLEEYRTLIADYARANPTAEWVQGAGWYGDVFDGGFPHRALLDELVPDRPVFLISHDGHGAWVNSRALEVAGITDTTSNPDGGIIARDGAGTATGMLIEHAADLVSALIPEPDKQHIRRALLSAQAYLHSLGVTAWQDAAVGQALGMPDSFEHYLALESDGLLTATVTGALWWRRDLGLEQLELFRERRGRAGGRFRATAVKIMVDGVCENLTAAMTRPYKGHPHEVGMSLIEPEELARITRAADAEGFDLHLHAVGDQAVRDCLNALDLPRRKGWDPRHQIAHLDLVDPADVARFAASGAIANIQPLWARQDPVLVETKLPYLDEAHQRVHFAFETLRRAGVELAIGSDWPVSSPDPLWGIHTAVNRTAPPADPHARDARSQNEPLLPAEAITLATALAAHTTGAARANRLDAGRGAIRVGLAADLVVLDADPHAVEATALGGIGVELTLAEGRAVYSRVHDGALPTLLAQ</sequence>
<dbReference type="Pfam" id="PF07969">
    <property type="entry name" value="Amidohydro_3"/>
    <property type="match status" value="1"/>
</dbReference>
<dbReference type="SUPFAM" id="SSF51338">
    <property type="entry name" value="Composite domain of metallo-dependent hydrolases"/>
    <property type="match status" value="1"/>
</dbReference>
<gene>
    <name evidence="2" type="ORF">ABRP34_01790</name>
</gene>
<organism evidence="2">
    <name type="scientific">Arthrobacter sp. K5</name>
    <dbReference type="NCBI Taxonomy" id="2839623"/>
    <lineage>
        <taxon>Bacteria</taxon>
        <taxon>Bacillati</taxon>
        <taxon>Actinomycetota</taxon>
        <taxon>Actinomycetes</taxon>
        <taxon>Micrococcales</taxon>
        <taxon>Micrococcaceae</taxon>
        <taxon>Arthrobacter</taxon>
    </lineage>
</organism>
<dbReference type="InterPro" id="IPR032466">
    <property type="entry name" value="Metal_Hydrolase"/>
</dbReference>
<dbReference type="EC" id="3.5.-.-" evidence="2"/>
<dbReference type="GO" id="GO:0016810">
    <property type="term" value="F:hydrolase activity, acting on carbon-nitrogen (but not peptide) bonds"/>
    <property type="evidence" value="ECO:0007669"/>
    <property type="project" value="InterPro"/>
</dbReference>
<feature type="domain" description="Amidohydrolase 3" evidence="1">
    <location>
        <begin position="49"/>
        <end position="543"/>
    </location>
</feature>
<accession>A0AAU8EQQ9</accession>
<dbReference type="RefSeq" id="WP_353712028.1">
    <property type="nucleotide sequence ID" value="NZ_CP159279.1"/>
</dbReference>
<dbReference type="InterPro" id="IPR013108">
    <property type="entry name" value="Amidohydro_3"/>
</dbReference>
<name>A0AAU8EQQ9_9MICC</name>
<dbReference type="PANTHER" id="PTHR22642:SF2">
    <property type="entry name" value="PROTEIN LONG AFTER FAR-RED 3"/>
    <property type="match status" value="1"/>
</dbReference>
<proteinExistence type="predicted"/>
<dbReference type="AlphaFoldDB" id="A0AAU8EQQ9"/>
<dbReference type="Gene3D" id="2.30.40.10">
    <property type="entry name" value="Urease, subunit C, domain 1"/>
    <property type="match status" value="1"/>
</dbReference>
<evidence type="ECO:0000313" key="2">
    <source>
        <dbReference type="EMBL" id="XCH11772.1"/>
    </source>
</evidence>
<evidence type="ECO:0000259" key="1">
    <source>
        <dbReference type="Pfam" id="PF07969"/>
    </source>
</evidence>
<dbReference type="CDD" id="cd01300">
    <property type="entry name" value="YtcJ_like"/>
    <property type="match status" value="1"/>
</dbReference>
<dbReference type="PANTHER" id="PTHR22642">
    <property type="entry name" value="IMIDAZOLONEPROPIONASE"/>
    <property type="match status" value="1"/>
</dbReference>
<dbReference type="InterPro" id="IPR033932">
    <property type="entry name" value="YtcJ-like"/>
</dbReference>
<dbReference type="Gene3D" id="3.10.310.70">
    <property type="match status" value="1"/>
</dbReference>
<dbReference type="EMBL" id="CP159279">
    <property type="protein sequence ID" value="XCH11772.1"/>
    <property type="molecule type" value="Genomic_DNA"/>
</dbReference>
<dbReference type="InterPro" id="IPR011059">
    <property type="entry name" value="Metal-dep_hydrolase_composite"/>
</dbReference>
<reference evidence="2" key="1">
    <citation type="submission" date="2024-06" db="EMBL/GenBank/DDBJ databases">
        <title>Biodegradation of dimethachlon by Arthrobacter sp. K5: mechanistic insights and ecological implications.</title>
        <authorList>
            <person name="Hu S."/>
            <person name="Lu P."/>
        </authorList>
    </citation>
    <scope>NUCLEOTIDE SEQUENCE</scope>
    <source>
        <strain evidence="2">K5</strain>
    </source>
</reference>
<dbReference type="Gene3D" id="3.20.20.140">
    <property type="entry name" value="Metal-dependent hydrolases"/>
    <property type="match status" value="1"/>
</dbReference>